<dbReference type="InterPro" id="IPR036866">
    <property type="entry name" value="RibonucZ/Hydroxyglut_hydro"/>
</dbReference>
<dbReference type="GO" id="GO:0016787">
    <property type="term" value="F:hydrolase activity"/>
    <property type="evidence" value="ECO:0007669"/>
    <property type="project" value="UniProtKB-KW"/>
</dbReference>
<keyword evidence="5" id="KW-0862">Zinc</keyword>
<name>A0A4Q7UTS9_PSEST</name>
<dbReference type="Pfam" id="PF00753">
    <property type="entry name" value="Lactamase_B"/>
    <property type="match status" value="1"/>
</dbReference>
<dbReference type="Gene3D" id="3.60.15.10">
    <property type="entry name" value="Ribonuclease Z/Hydroxyacylglutathione hydrolase-like"/>
    <property type="match status" value="1"/>
</dbReference>
<reference evidence="7 8" key="1">
    <citation type="submission" date="2019-02" db="EMBL/GenBank/DDBJ databases">
        <title>Sequencing the genomes of 1000 actinobacteria strains.</title>
        <authorList>
            <person name="Klenk H.-P."/>
        </authorList>
    </citation>
    <scope>NUCLEOTIDE SEQUENCE [LARGE SCALE GENOMIC DNA]</scope>
    <source>
        <strain evidence="7 8">DSM 45779</strain>
    </source>
</reference>
<comment type="cofactor">
    <cofactor evidence="1">
        <name>Zn(2+)</name>
        <dbReference type="ChEBI" id="CHEBI:29105"/>
    </cofactor>
</comment>
<dbReference type="OrthoDB" id="3865988at2"/>
<dbReference type="AlphaFoldDB" id="A0A4Q7UTS9"/>
<accession>A0A4Q7UTS9</accession>
<comment type="similarity">
    <text evidence="2">Belongs to the metallo-beta-lactamase superfamily.</text>
</comment>
<keyword evidence="3" id="KW-0479">Metal-binding</keyword>
<keyword evidence="4" id="KW-0378">Hydrolase</keyword>
<dbReference type="RefSeq" id="WP_130288838.1">
    <property type="nucleotide sequence ID" value="NZ_SHKL01000001.1"/>
</dbReference>
<dbReference type="InterPro" id="IPR001279">
    <property type="entry name" value="Metallo-B-lactamas"/>
</dbReference>
<evidence type="ECO:0000256" key="2">
    <source>
        <dbReference type="ARBA" id="ARBA00007749"/>
    </source>
</evidence>
<dbReference type="GO" id="GO:0046872">
    <property type="term" value="F:metal ion binding"/>
    <property type="evidence" value="ECO:0007669"/>
    <property type="project" value="UniProtKB-KW"/>
</dbReference>
<evidence type="ECO:0000259" key="6">
    <source>
        <dbReference type="SMART" id="SM00849"/>
    </source>
</evidence>
<evidence type="ECO:0000256" key="4">
    <source>
        <dbReference type="ARBA" id="ARBA00022801"/>
    </source>
</evidence>
<dbReference type="EMBL" id="SHKL01000001">
    <property type="protein sequence ID" value="RZT84201.1"/>
    <property type="molecule type" value="Genomic_DNA"/>
</dbReference>
<organism evidence="7 8">
    <name type="scientific">Pseudonocardia sediminis</name>
    <dbReference type="NCBI Taxonomy" id="1397368"/>
    <lineage>
        <taxon>Bacteria</taxon>
        <taxon>Bacillati</taxon>
        <taxon>Actinomycetota</taxon>
        <taxon>Actinomycetes</taxon>
        <taxon>Pseudonocardiales</taxon>
        <taxon>Pseudonocardiaceae</taxon>
        <taxon>Pseudonocardia</taxon>
    </lineage>
</organism>
<evidence type="ECO:0000256" key="1">
    <source>
        <dbReference type="ARBA" id="ARBA00001947"/>
    </source>
</evidence>
<dbReference type="PANTHER" id="PTHR42978:SF2">
    <property type="entry name" value="102 KBASES UNSTABLE REGION: FROM 1 TO 119443"/>
    <property type="match status" value="1"/>
</dbReference>
<sequence length="260" mass="28549">MTTGTATKLWALDGAKFTLDRGLLVVGGTGEIHLPVPTYLIQHPRGLVLCDTGLAPESIDDPFGTYGELADHIGLDFSSELRVDQQLAVVGFKPDDITHVIISHSHFDHTGGMKLFPNARFYIGAQDLPYAYWPMPAATPFFRTADIDPVRDVEWHPLTGDLDLFGDGAIQILMLPGHTPGNTSTLVRLPNQSVMLTGDTVHVPEALENDLPMPSDYSTLDAVHSIRRMKQIAHAHDAEIIIQHDFDDWNKLKAIGEAIS</sequence>
<protein>
    <submittedName>
        <fullName evidence="7">Metallo-beta-lactamase superfamily protein</fullName>
    </submittedName>
</protein>
<keyword evidence="8" id="KW-1185">Reference proteome</keyword>
<dbReference type="PANTHER" id="PTHR42978">
    <property type="entry name" value="QUORUM-QUENCHING LACTONASE YTNP-RELATED-RELATED"/>
    <property type="match status" value="1"/>
</dbReference>
<feature type="domain" description="Metallo-beta-lactamase" evidence="6">
    <location>
        <begin position="35"/>
        <end position="244"/>
    </location>
</feature>
<proteinExistence type="inferred from homology"/>
<evidence type="ECO:0000313" key="8">
    <source>
        <dbReference type="Proteomes" id="UP000291591"/>
    </source>
</evidence>
<dbReference type="CDD" id="cd07729">
    <property type="entry name" value="AHL_lactonase_MBL-fold"/>
    <property type="match status" value="1"/>
</dbReference>
<gene>
    <name evidence="7" type="ORF">EV383_1038</name>
</gene>
<dbReference type="Proteomes" id="UP000291591">
    <property type="component" value="Unassembled WGS sequence"/>
</dbReference>
<evidence type="ECO:0000256" key="3">
    <source>
        <dbReference type="ARBA" id="ARBA00022723"/>
    </source>
</evidence>
<evidence type="ECO:0000256" key="5">
    <source>
        <dbReference type="ARBA" id="ARBA00022833"/>
    </source>
</evidence>
<dbReference type="SUPFAM" id="SSF56281">
    <property type="entry name" value="Metallo-hydrolase/oxidoreductase"/>
    <property type="match status" value="1"/>
</dbReference>
<comment type="caution">
    <text evidence="7">The sequence shown here is derived from an EMBL/GenBank/DDBJ whole genome shotgun (WGS) entry which is preliminary data.</text>
</comment>
<dbReference type="SMART" id="SM00849">
    <property type="entry name" value="Lactamase_B"/>
    <property type="match status" value="1"/>
</dbReference>
<evidence type="ECO:0000313" key="7">
    <source>
        <dbReference type="EMBL" id="RZT84201.1"/>
    </source>
</evidence>
<dbReference type="InterPro" id="IPR051013">
    <property type="entry name" value="MBL_superfamily_lactonases"/>
</dbReference>